<feature type="coiled-coil region" evidence="1">
    <location>
        <begin position="35"/>
        <end position="101"/>
    </location>
</feature>
<evidence type="ECO:0000313" key="2">
    <source>
        <dbReference type="EMBL" id="QUE51035.1"/>
    </source>
</evidence>
<name>A0A975G979_9BACT</name>
<protein>
    <submittedName>
        <fullName evidence="2">Uncharacterized protein</fullName>
    </submittedName>
</protein>
<dbReference type="AlphaFoldDB" id="A0A975G979"/>
<organism evidence="2 3">
    <name type="scientific">Luteolibacter ambystomatis</name>
    <dbReference type="NCBI Taxonomy" id="2824561"/>
    <lineage>
        <taxon>Bacteria</taxon>
        <taxon>Pseudomonadati</taxon>
        <taxon>Verrucomicrobiota</taxon>
        <taxon>Verrucomicrobiia</taxon>
        <taxon>Verrucomicrobiales</taxon>
        <taxon>Verrucomicrobiaceae</taxon>
        <taxon>Luteolibacter</taxon>
    </lineage>
</organism>
<evidence type="ECO:0000256" key="1">
    <source>
        <dbReference type="SAM" id="Coils"/>
    </source>
</evidence>
<dbReference type="PROSITE" id="PS51257">
    <property type="entry name" value="PROKAR_LIPOPROTEIN"/>
    <property type="match status" value="1"/>
</dbReference>
<sequence length="121" mass="13920">MDRHLKSTRAGAKRIGRLWWIAALCLLPLASGCGKREVTRKSKVQEKEIQRLQTELDGLDAELKLLPKDRTKEVEESRKRLEDLEKAAARLNPEIEQLETAKAAREKESISYRAQYPLKSH</sequence>
<accession>A0A975G979</accession>
<dbReference type="EMBL" id="CP073100">
    <property type="protein sequence ID" value="QUE51035.1"/>
    <property type="molecule type" value="Genomic_DNA"/>
</dbReference>
<reference evidence="2" key="1">
    <citation type="submission" date="2021-04" db="EMBL/GenBank/DDBJ databases">
        <title>Luteolibacter sp. 32A isolated from the skin of an Anderson's salamander (Ambystoma andersonii).</title>
        <authorList>
            <person name="Spergser J."/>
            <person name="Busse H.-J."/>
        </authorList>
    </citation>
    <scope>NUCLEOTIDE SEQUENCE</scope>
    <source>
        <strain evidence="2">32A</strain>
    </source>
</reference>
<gene>
    <name evidence="2" type="ORF">KBB96_19535</name>
</gene>
<dbReference type="Proteomes" id="UP000676169">
    <property type="component" value="Chromosome"/>
</dbReference>
<proteinExistence type="predicted"/>
<keyword evidence="3" id="KW-1185">Reference proteome</keyword>
<dbReference type="RefSeq" id="WP_211631174.1">
    <property type="nucleotide sequence ID" value="NZ_CP073100.1"/>
</dbReference>
<dbReference type="KEGG" id="lamb:KBB96_19535"/>
<evidence type="ECO:0000313" key="3">
    <source>
        <dbReference type="Proteomes" id="UP000676169"/>
    </source>
</evidence>
<keyword evidence="1" id="KW-0175">Coiled coil</keyword>